<feature type="coiled-coil region" evidence="1">
    <location>
        <begin position="131"/>
        <end position="158"/>
    </location>
</feature>
<evidence type="ECO:0000313" key="3">
    <source>
        <dbReference type="Proteomes" id="UP000218334"/>
    </source>
</evidence>
<dbReference type="Proteomes" id="UP000218334">
    <property type="component" value="Unassembled WGS sequence"/>
</dbReference>
<dbReference type="EMBL" id="KZ293426">
    <property type="protein sequence ID" value="PBK70288.1"/>
    <property type="molecule type" value="Genomic_DNA"/>
</dbReference>
<sequence length="194" mass="21432">MSGRVHQDLGPDAMINQTNPDQVECIPCRQASGKHKWQSHGNWSRHIASKEHVATLAAQKQQHTCEALAASQYSKLYSASAIPLVTPAAPPSLLPRPGLTWDHLETAETMSMYTHDIGLTADEIAALFPTLEDVSAVKQQQEEELRHEKDRLILAMEEESYLDDELDVDVDLVDEMATNFCDCGACCSLKQGTT</sequence>
<evidence type="ECO:0000256" key="1">
    <source>
        <dbReference type="SAM" id="Coils"/>
    </source>
</evidence>
<dbReference type="AlphaFoldDB" id="A0A2H3BW60"/>
<reference evidence="3" key="1">
    <citation type="journal article" date="2017" name="Nat. Ecol. Evol.">
        <title>Genome expansion and lineage-specific genetic innovations in the forest pathogenic fungi Armillaria.</title>
        <authorList>
            <person name="Sipos G."/>
            <person name="Prasanna A.N."/>
            <person name="Walter M.C."/>
            <person name="O'Connor E."/>
            <person name="Balint B."/>
            <person name="Krizsan K."/>
            <person name="Kiss B."/>
            <person name="Hess J."/>
            <person name="Varga T."/>
            <person name="Slot J."/>
            <person name="Riley R."/>
            <person name="Boka B."/>
            <person name="Rigling D."/>
            <person name="Barry K."/>
            <person name="Lee J."/>
            <person name="Mihaltcheva S."/>
            <person name="LaButti K."/>
            <person name="Lipzen A."/>
            <person name="Waldron R."/>
            <person name="Moloney N.M."/>
            <person name="Sperisen C."/>
            <person name="Kredics L."/>
            <person name="Vagvoelgyi C."/>
            <person name="Patrignani A."/>
            <person name="Fitzpatrick D."/>
            <person name="Nagy I."/>
            <person name="Doyle S."/>
            <person name="Anderson J.B."/>
            <person name="Grigoriev I.V."/>
            <person name="Gueldener U."/>
            <person name="Muensterkoetter M."/>
            <person name="Nagy L.G."/>
        </authorList>
    </citation>
    <scope>NUCLEOTIDE SEQUENCE [LARGE SCALE GENOMIC DNA]</scope>
    <source>
        <strain evidence="3">28-4</strain>
    </source>
</reference>
<name>A0A2H3BW60_9AGAR</name>
<accession>A0A2H3BW60</accession>
<proteinExistence type="predicted"/>
<evidence type="ECO:0000313" key="2">
    <source>
        <dbReference type="EMBL" id="PBK70288.1"/>
    </source>
</evidence>
<protein>
    <submittedName>
        <fullName evidence="2">Uncharacterized protein</fullName>
    </submittedName>
</protein>
<organism evidence="2 3">
    <name type="scientific">Armillaria solidipes</name>
    <dbReference type="NCBI Taxonomy" id="1076256"/>
    <lineage>
        <taxon>Eukaryota</taxon>
        <taxon>Fungi</taxon>
        <taxon>Dikarya</taxon>
        <taxon>Basidiomycota</taxon>
        <taxon>Agaricomycotina</taxon>
        <taxon>Agaricomycetes</taxon>
        <taxon>Agaricomycetidae</taxon>
        <taxon>Agaricales</taxon>
        <taxon>Marasmiineae</taxon>
        <taxon>Physalacriaceae</taxon>
        <taxon>Armillaria</taxon>
    </lineage>
</organism>
<gene>
    <name evidence="2" type="ORF">ARMSODRAFT_1017839</name>
</gene>
<keyword evidence="3" id="KW-1185">Reference proteome</keyword>
<keyword evidence="1" id="KW-0175">Coiled coil</keyword>